<dbReference type="Proteomes" id="UP000293874">
    <property type="component" value="Unassembled WGS sequence"/>
</dbReference>
<evidence type="ECO:0008006" key="4">
    <source>
        <dbReference type="Google" id="ProtNLM"/>
    </source>
</evidence>
<reference evidence="2 3" key="1">
    <citation type="submission" date="2019-02" db="EMBL/GenBank/DDBJ databases">
        <title>Genomic Encyclopedia of Type Strains, Phase IV (KMG-IV): sequencing the most valuable type-strain genomes for metagenomic binning, comparative biology and taxonomic classification.</title>
        <authorList>
            <person name="Goeker M."/>
        </authorList>
    </citation>
    <scope>NUCLEOTIDE SEQUENCE [LARGE SCALE GENOMIC DNA]</scope>
    <source>
        <strain evidence="2 3">DSM 18116</strain>
    </source>
</reference>
<evidence type="ECO:0000313" key="2">
    <source>
        <dbReference type="EMBL" id="RZS66876.1"/>
    </source>
</evidence>
<dbReference type="RefSeq" id="WP_130543773.1">
    <property type="nucleotide sequence ID" value="NZ_CP042431.1"/>
</dbReference>
<name>A0A4Q7MFD3_9BACT</name>
<accession>A0A4Q7MFD3</accession>
<sequence>MRKIYTILLCSISLAASAQINNQLPLPPGTVSFVLEDRPVHERMHPSVQGSPLLQNDWAEGAVMMADGRNFYGVSLLYNLYDDILYFKRDKEMCEFTDPVRQFTFRFLKGNDSATALYRSGFPAIGKNTERSFYEVLADGKYQLLNHRYKTLVKVKGDYVRKDEYNKFEDKTQLYLYNTEDKKITRLDNFTDMSAALGSQADSVAGIMGKSKIKMKNENDLIMLVTALNHKK</sequence>
<proteinExistence type="predicted"/>
<keyword evidence="1" id="KW-0732">Signal</keyword>
<evidence type="ECO:0000256" key="1">
    <source>
        <dbReference type="SAM" id="SignalP"/>
    </source>
</evidence>
<gene>
    <name evidence="2" type="ORF">EV199_5260</name>
</gene>
<evidence type="ECO:0000313" key="3">
    <source>
        <dbReference type="Proteomes" id="UP000293874"/>
    </source>
</evidence>
<dbReference type="EMBL" id="SGXA01000004">
    <property type="protein sequence ID" value="RZS66876.1"/>
    <property type="molecule type" value="Genomic_DNA"/>
</dbReference>
<protein>
    <recommendedName>
        <fullName evidence="4">DKNYY family protein</fullName>
    </recommendedName>
</protein>
<comment type="caution">
    <text evidence="2">The sequence shown here is derived from an EMBL/GenBank/DDBJ whole genome shotgun (WGS) entry which is preliminary data.</text>
</comment>
<feature type="chain" id="PRO_5020944458" description="DKNYY family protein" evidence="1">
    <location>
        <begin position="19"/>
        <end position="232"/>
    </location>
</feature>
<dbReference type="OrthoDB" id="680837at2"/>
<feature type="signal peptide" evidence="1">
    <location>
        <begin position="1"/>
        <end position="18"/>
    </location>
</feature>
<organism evidence="2 3">
    <name type="scientific">Pseudobacter ginsenosidimutans</name>
    <dbReference type="NCBI Taxonomy" id="661488"/>
    <lineage>
        <taxon>Bacteria</taxon>
        <taxon>Pseudomonadati</taxon>
        <taxon>Bacteroidota</taxon>
        <taxon>Chitinophagia</taxon>
        <taxon>Chitinophagales</taxon>
        <taxon>Chitinophagaceae</taxon>
        <taxon>Pseudobacter</taxon>
    </lineage>
</organism>
<keyword evidence="3" id="KW-1185">Reference proteome</keyword>
<dbReference type="AlphaFoldDB" id="A0A4Q7MFD3"/>